<keyword evidence="1" id="KW-0472">Membrane</keyword>
<name>A0A1X0QML9_RHIZD</name>
<protein>
    <submittedName>
        <fullName evidence="2">Uncharacterized protein</fullName>
    </submittedName>
</protein>
<dbReference type="Proteomes" id="UP000242414">
    <property type="component" value="Unassembled WGS sequence"/>
</dbReference>
<dbReference type="EMBL" id="KV922202">
    <property type="protein sequence ID" value="ORE01000.1"/>
    <property type="molecule type" value="Genomic_DNA"/>
</dbReference>
<evidence type="ECO:0000313" key="2">
    <source>
        <dbReference type="EMBL" id="ORE01000.1"/>
    </source>
</evidence>
<gene>
    <name evidence="2" type="ORF">BCV72DRAFT_88119</name>
</gene>
<reference evidence="2" key="1">
    <citation type="journal article" date="2016" name="Proc. Natl. Acad. Sci. U.S.A.">
        <title>Lipid metabolic changes in an early divergent fungus govern the establishment of a mutualistic symbiosis with endobacteria.</title>
        <authorList>
            <person name="Lastovetsky O.A."/>
            <person name="Gaspar M.L."/>
            <person name="Mondo S.J."/>
            <person name="LaButti K.M."/>
            <person name="Sandor L."/>
            <person name="Grigoriev I.V."/>
            <person name="Henry S.A."/>
            <person name="Pawlowska T.E."/>
        </authorList>
    </citation>
    <scope>NUCLEOTIDE SEQUENCE [LARGE SCALE GENOMIC DNA]</scope>
    <source>
        <strain evidence="2">ATCC 52814</strain>
    </source>
</reference>
<keyword evidence="1" id="KW-1133">Transmembrane helix</keyword>
<keyword evidence="1" id="KW-0812">Transmembrane</keyword>
<feature type="transmembrane region" description="Helical" evidence="1">
    <location>
        <begin position="12"/>
        <end position="30"/>
    </location>
</feature>
<proteinExistence type="predicted"/>
<sequence length="57" mass="6955">MEESNASTYMRCYFLLFNIYIYINYGTYIIQITSKVNIVIIFSTKLYMKYYLIQKKV</sequence>
<dbReference type="AlphaFoldDB" id="A0A1X0QML9"/>
<dbReference type="VEuPathDB" id="FungiDB:BCV72DRAFT_88119"/>
<feature type="transmembrane region" description="Helical" evidence="1">
    <location>
        <begin position="36"/>
        <end position="53"/>
    </location>
</feature>
<evidence type="ECO:0000256" key="1">
    <source>
        <dbReference type="SAM" id="Phobius"/>
    </source>
</evidence>
<accession>A0A1X0QML9</accession>
<organism evidence="2">
    <name type="scientific">Rhizopus microsporus var. microsporus</name>
    <dbReference type="NCBI Taxonomy" id="86635"/>
    <lineage>
        <taxon>Eukaryota</taxon>
        <taxon>Fungi</taxon>
        <taxon>Fungi incertae sedis</taxon>
        <taxon>Mucoromycota</taxon>
        <taxon>Mucoromycotina</taxon>
        <taxon>Mucoromycetes</taxon>
        <taxon>Mucorales</taxon>
        <taxon>Mucorineae</taxon>
        <taxon>Rhizopodaceae</taxon>
        <taxon>Rhizopus</taxon>
    </lineage>
</organism>